<dbReference type="Pfam" id="PF03995">
    <property type="entry name" value="Inhibitor_I36"/>
    <property type="match status" value="1"/>
</dbReference>
<comment type="caution">
    <text evidence="2">The sequence shown here is derived from an EMBL/GenBank/DDBJ whole genome shotgun (WGS) entry which is preliminary data.</text>
</comment>
<gene>
    <name evidence="2" type="ORF">GCM10022226_07250</name>
</gene>
<feature type="signal peptide" evidence="1">
    <location>
        <begin position="1"/>
        <end position="29"/>
    </location>
</feature>
<proteinExistence type="predicted"/>
<keyword evidence="1" id="KW-0732">Signal</keyword>
<organism evidence="2 3">
    <name type="scientific">Sphaerisporangium flaviroseum</name>
    <dbReference type="NCBI Taxonomy" id="509199"/>
    <lineage>
        <taxon>Bacteria</taxon>
        <taxon>Bacillati</taxon>
        <taxon>Actinomycetota</taxon>
        <taxon>Actinomycetes</taxon>
        <taxon>Streptosporangiales</taxon>
        <taxon>Streptosporangiaceae</taxon>
        <taxon>Sphaerisporangium</taxon>
    </lineage>
</organism>
<keyword evidence="3" id="KW-1185">Reference proteome</keyword>
<dbReference type="Proteomes" id="UP001500888">
    <property type="component" value="Unassembled WGS sequence"/>
</dbReference>
<evidence type="ECO:0000313" key="2">
    <source>
        <dbReference type="EMBL" id="GAA3790780.1"/>
    </source>
</evidence>
<protein>
    <recommendedName>
        <fullName evidence="4">Peptidase inhibitor family I36</fullName>
    </recommendedName>
</protein>
<reference evidence="3" key="1">
    <citation type="journal article" date="2019" name="Int. J. Syst. Evol. Microbiol.">
        <title>The Global Catalogue of Microorganisms (GCM) 10K type strain sequencing project: providing services to taxonomists for standard genome sequencing and annotation.</title>
        <authorList>
            <consortium name="The Broad Institute Genomics Platform"/>
            <consortium name="The Broad Institute Genome Sequencing Center for Infectious Disease"/>
            <person name="Wu L."/>
            <person name="Ma J."/>
        </authorList>
    </citation>
    <scope>NUCLEOTIDE SEQUENCE [LARGE SCALE GENOMIC DNA]</scope>
    <source>
        <strain evidence="3">JCM 16908</strain>
    </source>
</reference>
<name>A0ABP7HCA9_9ACTN</name>
<feature type="chain" id="PRO_5046971052" description="Peptidase inhibitor family I36" evidence="1">
    <location>
        <begin position="30"/>
        <end position="151"/>
    </location>
</feature>
<evidence type="ECO:0000256" key="1">
    <source>
        <dbReference type="SAM" id="SignalP"/>
    </source>
</evidence>
<dbReference type="EMBL" id="BAAAZR010000001">
    <property type="protein sequence ID" value="GAA3790780.1"/>
    <property type="molecule type" value="Genomic_DNA"/>
</dbReference>
<evidence type="ECO:0008006" key="4">
    <source>
        <dbReference type="Google" id="ProtNLM"/>
    </source>
</evidence>
<sequence>MTNRVVISLGVAAVAAMTTFSFPAATAMAEPVGDTPVTDTPLPAGVVKLGDGEQCPTKTLCVYRDYGRSGPAYGIGAGYHVDLNKLPITGGVAGRPSEANNVSSWVNNTGSKAKLINIDTPGLIRSLKPGRSLEEPTVTNDTVDTVDWAAK</sequence>
<evidence type="ECO:0000313" key="3">
    <source>
        <dbReference type="Proteomes" id="UP001500888"/>
    </source>
</evidence>
<dbReference type="RefSeq" id="WP_344934109.1">
    <property type="nucleotide sequence ID" value="NZ_BAAAZR010000001.1"/>
</dbReference>
<accession>A0ABP7HCA9</accession>